<reference evidence="3" key="1">
    <citation type="journal article" date="2023" name="G3 (Bethesda)">
        <title>Whole genome assembly and annotation of the endangered Caribbean coral Acropora cervicornis.</title>
        <authorList>
            <person name="Selwyn J.D."/>
            <person name="Vollmer S.V."/>
        </authorList>
    </citation>
    <scope>NUCLEOTIDE SEQUENCE</scope>
    <source>
        <strain evidence="3">K2</strain>
    </source>
</reference>
<keyword evidence="4" id="KW-1185">Reference proteome</keyword>
<proteinExistence type="predicted"/>
<dbReference type="GO" id="GO:0007399">
    <property type="term" value="P:nervous system development"/>
    <property type="evidence" value="ECO:0007669"/>
    <property type="project" value="TreeGrafter"/>
</dbReference>
<gene>
    <name evidence="3" type="ORF">P5673_024961</name>
</gene>
<dbReference type="AlphaFoldDB" id="A0AAD9Q3M2"/>
<dbReference type="GO" id="GO:0043025">
    <property type="term" value="C:neuronal cell body"/>
    <property type="evidence" value="ECO:0007669"/>
    <property type="project" value="TreeGrafter"/>
</dbReference>
<dbReference type="PANTHER" id="PTHR14796">
    <property type="entry name" value="NEURENSIN 1-RELATED"/>
    <property type="match status" value="1"/>
</dbReference>
<evidence type="ECO:0000313" key="4">
    <source>
        <dbReference type="Proteomes" id="UP001249851"/>
    </source>
</evidence>
<dbReference type="Proteomes" id="UP001249851">
    <property type="component" value="Unassembled WGS sequence"/>
</dbReference>
<evidence type="ECO:0000256" key="1">
    <source>
        <dbReference type="SAM" id="MobiDB-lite"/>
    </source>
</evidence>
<organism evidence="3 4">
    <name type="scientific">Acropora cervicornis</name>
    <name type="common">Staghorn coral</name>
    <dbReference type="NCBI Taxonomy" id="6130"/>
    <lineage>
        <taxon>Eukaryota</taxon>
        <taxon>Metazoa</taxon>
        <taxon>Cnidaria</taxon>
        <taxon>Anthozoa</taxon>
        <taxon>Hexacorallia</taxon>
        <taxon>Scleractinia</taxon>
        <taxon>Astrocoeniina</taxon>
        <taxon>Acroporidae</taxon>
        <taxon>Acropora</taxon>
    </lineage>
</organism>
<protein>
    <submittedName>
        <fullName evidence="3">Uncharacterized protein</fullName>
    </submittedName>
</protein>
<keyword evidence="2" id="KW-0812">Transmembrane</keyword>
<keyword evidence="2" id="KW-1133">Transmembrane helix</keyword>
<feature type="region of interest" description="Disordered" evidence="1">
    <location>
        <begin position="1"/>
        <end position="35"/>
    </location>
</feature>
<feature type="transmembrane region" description="Helical" evidence="2">
    <location>
        <begin position="110"/>
        <end position="132"/>
    </location>
</feature>
<dbReference type="GO" id="GO:0043005">
    <property type="term" value="C:neuron projection"/>
    <property type="evidence" value="ECO:0007669"/>
    <property type="project" value="TreeGrafter"/>
</dbReference>
<dbReference type="InterPro" id="IPR024883">
    <property type="entry name" value="Neurensin"/>
</dbReference>
<dbReference type="EMBL" id="JARQWQ010000075">
    <property type="protein sequence ID" value="KAK2553731.1"/>
    <property type="molecule type" value="Genomic_DNA"/>
</dbReference>
<accession>A0AAD9Q3M2</accession>
<comment type="caution">
    <text evidence="3">The sequence shown here is derived from an EMBL/GenBank/DDBJ whole genome shotgun (WGS) entry which is preliminary data.</text>
</comment>
<sequence>MEPDKQSKKQPFLNHSTRPSDETTPCSNYATTSQTNTRVMNQPSRALYENIGPQMPYYYHYPTERIQAPRFGLIRGYHRQMYQSVSQKRICCECTTEDGAPVPSERRCNWGVACGCVLLIIGIIAILMGFLVPPKSSIRNAHAHLTPEQRQELNQINLFTDMFVISGLSVLSVGGLLISGALLLPLLRRRTEHNYDEPIRYFGNEVYVKTEDLPMNNSEKRSIDLGFHKDVVPADITLRKIQPESEKSEPVDLTTTWK</sequence>
<reference evidence="3" key="2">
    <citation type="journal article" date="2023" name="Science">
        <title>Genomic signatures of disease resistance in endangered staghorn corals.</title>
        <authorList>
            <person name="Vollmer S.V."/>
            <person name="Selwyn J.D."/>
            <person name="Despard B.A."/>
            <person name="Roesel C.L."/>
        </authorList>
    </citation>
    <scope>NUCLEOTIDE SEQUENCE</scope>
    <source>
        <strain evidence="3">K2</strain>
    </source>
</reference>
<dbReference type="PANTHER" id="PTHR14796:SF3">
    <property type="entry name" value="NEURENSIN 1-LIKE-RELATED"/>
    <property type="match status" value="1"/>
</dbReference>
<feature type="transmembrane region" description="Helical" evidence="2">
    <location>
        <begin position="162"/>
        <end position="184"/>
    </location>
</feature>
<feature type="compositionally biased region" description="Polar residues" evidence="1">
    <location>
        <begin position="13"/>
        <end position="35"/>
    </location>
</feature>
<dbReference type="GO" id="GO:0030133">
    <property type="term" value="C:transport vesicle"/>
    <property type="evidence" value="ECO:0007669"/>
    <property type="project" value="InterPro"/>
</dbReference>
<dbReference type="Pfam" id="PF14927">
    <property type="entry name" value="Neurensin"/>
    <property type="match status" value="1"/>
</dbReference>
<keyword evidence="2" id="KW-0472">Membrane</keyword>
<evidence type="ECO:0000256" key="2">
    <source>
        <dbReference type="SAM" id="Phobius"/>
    </source>
</evidence>
<evidence type="ECO:0000313" key="3">
    <source>
        <dbReference type="EMBL" id="KAK2553731.1"/>
    </source>
</evidence>
<name>A0AAD9Q3M2_ACRCE</name>